<gene>
    <name evidence="4" type="ORF">BWK73_43290</name>
</gene>
<reference evidence="4 5" key="1">
    <citation type="submission" date="2017-01" db="EMBL/GenBank/DDBJ databases">
        <title>Novel large sulfur bacteria in the metagenomes of groundwater-fed chemosynthetic microbial mats in the Lake Huron basin.</title>
        <authorList>
            <person name="Sharrar A.M."/>
            <person name="Flood B.E."/>
            <person name="Bailey J.V."/>
            <person name="Jones D.S."/>
            <person name="Biddanda B."/>
            <person name="Ruberg S.A."/>
            <person name="Marcus D.N."/>
            <person name="Dick G.J."/>
        </authorList>
    </citation>
    <scope>NUCLEOTIDE SEQUENCE [LARGE SCALE GENOMIC DNA]</scope>
    <source>
        <strain evidence="4">A8</strain>
    </source>
</reference>
<comment type="similarity">
    <text evidence="1">Belongs to the CvfB family.</text>
</comment>
<evidence type="ECO:0000259" key="3">
    <source>
        <dbReference type="Pfam" id="PF17783"/>
    </source>
</evidence>
<dbReference type="PANTHER" id="PTHR37296">
    <property type="entry name" value="CONSERVED VIRULENCE FACTOR B"/>
    <property type="match status" value="1"/>
</dbReference>
<dbReference type="EMBL" id="MTEJ01000503">
    <property type="protein sequence ID" value="OQX02284.1"/>
    <property type="molecule type" value="Genomic_DNA"/>
</dbReference>
<dbReference type="PANTHER" id="PTHR37296:SF1">
    <property type="entry name" value="CONSERVED VIRULENCE FACTOR B"/>
    <property type="match status" value="1"/>
</dbReference>
<protein>
    <submittedName>
        <fullName evidence="4">GntR family transcriptional regulator</fullName>
    </submittedName>
</protein>
<dbReference type="InterPro" id="IPR036388">
    <property type="entry name" value="WH-like_DNA-bd_sf"/>
</dbReference>
<proteinExistence type="inferred from homology"/>
<feature type="domain" description="Conserved virulence factor B first S1" evidence="2">
    <location>
        <begin position="70"/>
        <end position="121"/>
    </location>
</feature>
<dbReference type="InterPro" id="IPR012340">
    <property type="entry name" value="NA-bd_OB-fold"/>
</dbReference>
<dbReference type="Gene3D" id="2.40.50.140">
    <property type="entry name" value="Nucleic acid-binding proteins"/>
    <property type="match status" value="1"/>
</dbReference>
<feature type="domain" description="Conserved virulence factor B-like winged helix" evidence="3">
    <location>
        <begin position="219"/>
        <end position="275"/>
    </location>
</feature>
<dbReference type="PIRSF" id="PIRSF012524">
    <property type="entry name" value="YitL_S1"/>
    <property type="match status" value="1"/>
</dbReference>
<evidence type="ECO:0000259" key="2">
    <source>
        <dbReference type="Pfam" id="PF13509"/>
    </source>
</evidence>
<dbReference type="Pfam" id="PF13509">
    <property type="entry name" value="S1_2"/>
    <property type="match status" value="2"/>
</dbReference>
<comment type="caution">
    <text evidence="4">The sequence shown here is derived from an EMBL/GenBank/DDBJ whole genome shotgun (WGS) entry which is preliminary data.</text>
</comment>
<accession>A0A1Y1QCE1</accession>
<evidence type="ECO:0000256" key="1">
    <source>
        <dbReference type="PIRNR" id="PIRNR012524"/>
    </source>
</evidence>
<dbReference type="InterPro" id="IPR040764">
    <property type="entry name" value="CvfB_WH"/>
</dbReference>
<sequence length="278" mass="31162">MLKLGRNNLLRVVKTTSFGVYLDGANYGEILLPKRYVPTDCQIDSWLKVFVYLDSEDRLIATTETPKAQVGECVSLKVVDTNRFGAFLDWGLPKDLLVPRREQAQPMQVGQSYVVYVHVDAPSESIIGSSRLELFLNEIGSDFTPRQAVDLLIYERTELGFKAVINNTHLGLLYANEVFQPLSVGQRLKGYIKAVRADYKIDLMLQLPSAVAHDAVTTKILEHLRARGGSSNFTDKSSPEAIYQEFQVSKAHFKRAIGLLYKQQLIVIAKDGIRLTGI</sequence>
<dbReference type="Pfam" id="PF17783">
    <property type="entry name" value="WHD_CvfB"/>
    <property type="match status" value="1"/>
</dbReference>
<dbReference type="Gene3D" id="1.10.10.10">
    <property type="entry name" value="Winged helix-like DNA-binding domain superfamily/Winged helix DNA-binding domain"/>
    <property type="match status" value="1"/>
</dbReference>
<feature type="domain" description="Conserved virulence factor B first S1" evidence="2">
    <location>
        <begin position="4"/>
        <end position="63"/>
    </location>
</feature>
<organism evidence="4 5">
    <name type="scientific">Thiothrix lacustris</name>
    <dbReference type="NCBI Taxonomy" id="525917"/>
    <lineage>
        <taxon>Bacteria</taxon>
        <taxon>Pseudomonadati</taxon>
        <taxon>Pseudomonadota</taxon>
        <taxon>Gammaproteobacteria</taxon>
        <taxon>Thiotrichales</taxon>
        <taxon>Thiotrichaceae</taxon>
        <taxon>Thiothrix</taxon>
    </lineage>
</organism>
<dbReference type="InterPro" id="IPR039566">
    <property type="entry name" value="CvfB_S1_st"/>
</dbReference>
<name>A0A1Y1QCE1_9GAMM</name>
<dbReference type="AlphaFoldDB" id="A0A1Y1QCE1"/>
<dbReference type="Proteomes" id="UP000192491">
    <property type="component" value="Unassembled WGS sequence"/>
</dbReference>
<evidence type="ECO:0000313" key="5">
    <source>
        <dbReference type="Proteomes" id="UP000192491"/>
    </source>
</evidence>
<dbReference type="InterPro" id="IPR014464">
    <property type="entry name" value="CvfB_fam"/>
</dbReference>
<evidence type="ECO:0000313" key="4">
    <source>
        <dbReference type="EMBL" id="OQX02284.1"/>
    </source>
</evidence>